<dbReference type="PROSITE" id="PS50158">
    <property type="entry name" value="ZF_CCHC"/>
    <property type="match status" value="1"/>
</dbReference>
<dbReference type="SUPFAM" id="SSF57756">
    <property type="entry name" value="Retrovirus zinc finger-like domains"/>
    <property type="match status" value="1"/>
</dbReference>
<keyword evidence="1" id="KW-0863">Zinc-finger</keyword>
<organism evidence="3 4">
    <name type="scientific">Dryococelus australis</name>
    <dbReference type="NCBI Taxonomy" id="614101"/>
    <lineage>
        <taxon>Eukaryota</taxon>
        <taxon>Metazoa</taxon>
        <taxon>Ecdysozoa</taxon>
        <taxon>Arthropoda</taxon>
        <taxon>Hexapoda</taxon>
        <taxon>Insecta</taxon>
        <taxon>Pterygota</taxon>
        <taxon>Neoptera</taxon>
        <taxon>Polyneoptera</taxon>
        <taxon>Phasmatodea</taxon>
        <taxon>Verophasmatodea</taxon>
        <taxon>Anareolatae</taxon>
        <taxon>Phasmatidae</taxon>
        <taxon>Eurycanthinae</taxon>
        <taxon>Dryococelus</taxon>
    </lineage>
</organism>
<dbReference type="Proteomes" id="UP001159363">
    <property type="component" value="Chromosome 1"/>
</dbReference>
<dbReference type="InterPro" id="IPR001878">
    <property type="entry name" value="Znf_CCHC"/>
</dbReference>
<dbReference type="EMBL" id="JARBHB010000001">
    <property type="protein sequence ID" value="KAJ8896183.1"/>
    <property type="molecule type" value="Genomic_DNA"/>
</dbReference>
<reference evidence="3 4" key="1">
    <citation type="submission" date="2023-02" db="EMBL/GenBank/DDBJ databases">
        <title>LHISI_Scaffold_Assembly.</title>
        <authorList>
            <person name="Stuart O.P."/>
            <person name="Cleave R."/>
            <person name="Magrath M.J.L."/>
            <person name="Mikheyev A.S."/>
        </authorList>
    </citation>
    <scope>NUCLEOTIDE SEQUENCE [LARGE SCALE GENOMIC DNA]</scope>
    <source>
        <strain evidence="3">Daus_M_001</strain>
        <tissue evidence="3">Leg muscle</tissue>
    </source>
</reference>
<keyword evidence="1" id="KW-0862">Zinc</keyword>
<keyword evidence="4" id="KW-1185">Reference proteome</keyword>
<evidence type="ECO:0000313" key="4">
    <source>
        <dbReference type="Proteomes" id="UP001159363"/>
    </source>
</evidence>
<gene>
    <name evidence="3" type="ORF">PR048_001526</name>
</gene>
<sequence length="139" mass="15999">MHLQERINNKVSALTAKTKPKLYVSKKTVNTKGPKCLNCGKVGHIKKYCPEHSSRDKTKAFIGKKVIVLCSMRGRVQYTLMILWWLLQTKMKDLYVLDTCQESVYMSKGQSTNRMWHDRLAHLNRMGMDLLKKGVAEGI</sequence>
<proteinExistence type="predicted"/>
<evidence type="ECO:0000259" key="2">
    <source>
        <dbReference type="PROSITE" id="PS50158"/>
    </source>
</evidence>
<evidence type="ECO:0000313" key="3">
    <source>
        <dbReference type="EMBL" id="KAJ8896183.1"/>
    </source>
</evidence>
<name>A0ABQ9IK20_9NEOP</name>
<protein>
    <recommendedName>
        <fullName evidence="2">CCHC-type domain-containing protein</fullName>
    </recommendedName>
</protein>
<accession>A0ABQ9IK20</accession>
<dbReference type="Gene3D" id="4.10.60.10">
    <property type="entry name" value="Zinc finger, CCHC-type"/>
    <property type="match status" value="1"/>
</dbReference>
<feature type="domain" description="CCHC-type" evidence="2">
    <location>
        <begin position="35"/>
        <end position="51"/>
    </location>
</feature>
<dbReference type="SMART" id="SM00343">
    <property type="entry name" value="ZnF_C2HC"/>
    <property type="match status" value="1"/>
</dbReference>
<keyword evidence="1" id="KW-0479">Metal-binding</keyword>
<evidence type="ECO:0000256" key="1">
    <source>
        <dbReference type="PROSITE-ProRule" id="PRU00047"/>
    </source>
</evidence>
<comment type="caution">
    <text evidence="3">The sequence shown here is derived from an EMBL/GenBank/DDBJ whole genome shotgun (WGS) entry which is preliminary data.</text>
</comment>
<dbReference type="InterPro" id="IPR036875">
    <property type="entry name" value="Znf_CCHC_sf"/>
</dbReference>